<dbReference type="InterPro" id="IPR035892">
    <property type="entry name" value="C2_domain_sf"/>
</dbReference>
<reference evidence="3 4" key="1">
    <citation type="journal article" date="2009" name="PLoS Genet.">
        <title>Genomic analysis of the basal lineage fungus Rhizopus oryzae reveals a whole-genome duplication.</title>
        <authorList>
            <person name="Ma L.-J."/>
            <person name="Ibrahim A.S."/>
            <person name="Skory C."/>
            <person name="Grabherr M.G."/>
            <person name="Burger G."/>
            <person name="Butler M."/>
            <person name="Elias M."/>
            <person name="Idnurm A."/>
            <person name="Lang B.F."/>
            <person name="Sone T."/>
            <person name="Abe A."/>
            <person name="Calvo S.E."/>
            <person name="Corrochano L.M."/>
            <person name="Engels R."/>
            <person name="Fu J."/>
            <person name="Hansberg W."/>
            <person name="Kim J.-M."/>
            <person name="Kodira C.D."/>
            <person name="Koehrsen M.J."/>
            <person name="Liu B."/>
            <person name="Miranda-Saavedra D."/>
            <person name="O'Leary S."/>
            <person name="Ortiz-Castellanos L."/>
            <person name="Poulter R."/>
            <person name="Rodriguez-Romero J."/>
            <person name="Ruiz-Herrera J."/>
            <person name="Shen Y.-Q."/>
            <person name="Zeng Q."/>
            <person name="Galagan J."/>
            <person name="Birren B.W."/>
            <person name="Cuomo C.A."/>
            <person name="Wickes B.L."/>
        </authorList>
    </citation>
    <scope>NUCLEOTIDE SEQUENCE [LARGE SCALE GENOMIC DNA]</scope>
    <source>
        <strain evidence="4">RA 99-880 / ATCC MYA-4621 / FGSC 9543 / NRRL 43880</strain>
    </source>
</reference>
<feature type="compositionally biased region" description="Low complexity" evidence="1">
    <location>
        <begin position="354"/>
        <end position="365"/>
    </location>
</feature>
<dbReference type="Gene3D" id="2.60.40.150">
    <property type="entry name" value="C2 domain"/>
    <property type="match status" value="1"/>
</dbReference>
<feature type="compositionally biased region" description="Basic residues" evidence="1">
    <location>
        <begin position="373"/>
        <end position="389"/>
    </location>
</feature>
<dbReference type="OMA" id="WGTHELK"/>
<dbReference type="InterPro" id="IPR000008">
    <property type="entry name" value="C2_dom"/>
</dbReference>
<dbReference type="OrthoDB" id="9942608at2759"/>
<dbReference type="PROSITE" id="PS50004">
    <property type="entry name" value="C2"/>
    <property type="match status" value="1"/>
</dbReference>
<dbReference type="EMBL" id="CH476734">
    <property type="protein sequence ID" value="EIE79569.1"/>
    <property type="molecule type" value="Genomic_DNA"/>
</dbReference>
<dbReference type="RefSeq" id="XP_067514965.1">
    <property type="nucleotide sequence ID" value="XM_067658864.1"/>
</dbReference>
<feature type="compositionally biased region" description="Polar residues" evidence="1">
    <location>
        <begin position="204"/>
        <end position="215"/>
    </location>
</feature>
<evidence type="ECO:0000259" key="2">
    <source>
        <dbReference type="PROSITE" id="PS50004"/>
    </source>
</evidence>
<feature type="compositionally biased region" description="Basic and acidic residues" evidence="1">
    <location>
        <begin position="263"/>
        <end position="279"/>
    </location>
</feature>
<protein>
    <recommendedName>
        <fullName evidence="2">C2 domain-containing protein</fullName>
    </recommendedName>
</protein>
<feature type="compositionally biased region" description="Basic and acidic residues" evidence="1">
    <location>
        <begin position="329"/>
        <end position="342"/>
    </location>
</feature>
<dbReference type="SUPFAM" id="SSF49562">
    <property type="entry name" value="C2 domain (Calcium/lipid-binding domain, CaLB)"/>
    <property type="match status" value="1"/>
</dbReference>
<feature type="compositionally biased region" description="Pro residues" evidence="1">
    <location>
        <begin position="190"/>
        <end position="199"/>
    </location>
</feature>
<evidence type="ECO:0000313" key="4">
    <source>
        <dbReference type="Proteomes" id="UP000009138"/>
    </source>
</evidence>
<feature type="region of interest" description="Disordered" evidence="1">
    <location>
        <begin position="149"/>
        <end position="215"/>
    </location>
</feature>
<feature type="compositionally biased region" description="Polar residues" evidence="1">
    <location>
        <begin position="288"/>
        <end position="298"/>
    </location>
</feature>
<dbReference type="Proteomes" id="UP000009138">
    <property type="component" value="Unassembled WGS sequence"/>
</dbReference>
<dbReference type="InterPro" id="IPR052981">
    <property type="entry name" value="Ingression_C2_domain"/>
</dbReference>
<proteinExistence type="predicted"/>
<keyword evidence="4" id="KW-1185">Reference proteome</keyword>
<dbReference type="PANTHER" id="PTHR47052">
    <property type="entry name" value="CONSERVED SERINE PROLINE-RICH PROTEIN (AFU_ORTHOLOGUE AFUA_2G01790)"/>
    <property type="match status" value="1"/>
</dbReference>
<organism evidence="3 4">
    <name type="scientific">Rhizopus delemar (strain RA 99-880 / ATCC MYA-4621 / FGSC 9543 / NRRL 43880)</name>
    <name type="common">Mucormycosis agent</name>
    <name type="synonym">Rhizopus arrhizus var. delemar</name>
    <dbReference type="NCBI Taxonomy" id="246409"/>
    <lineage>
        <taxon>Eukaryota</taxon>
        <taxon>Fungi</taxon>
        <taxon>Fungi incertae sedis</taxon>
        <taxon>Mucoromycota</taxon>
        <taxon>Mucoromycotina</taxon>
        <taxon>Mucoromycetes</taxon>
        <taxon>Mucorales</taxon>
        <taxon>Mucorineae</taxon>
        <taxon>Rhizopodaceae</taxon>
        <taxon>Rhizopus</taxon>
    </lineage>
</organism>
<feature type="compositionally biased region" description="Polar residues" evidence="1">
    <location>
        <begin position="149"/>
        <end position="177"/>
    </location>
</feature>
<dbReference type="InParanoid" id="I1BTN9"/>
<accession>I1BTN9</accession>
<name>I1BTN9_RHIO9</name>
<dbReference type="eggNOG" id="ENOG502RG9I">
    <property type="taxonomic scope" value="Eukaryota"/>
</dbReference>
<dbReference type="VEuPathDB" id="FungiDB:RO3G_04274"/>
<evidence type="ECO:0000256" key="1">
    <source>
        <dbReference type="SAM" id="MobiDB-lite"/>
    </source>
</evidence>
<dbReference type="GeneID" id="93611245"/>
<evidence type="ECO:0000313" key="3">
    <source>
        <dbReference type="EMBL" id="EIE79569.1"/>
    </source>
</evidence>
<feature type="compositionally biased region" description="Pro residues" evidence="1">
    <location>
        <begin position="303"/>
        <end position="318"/>
    </location>
</feature>
<dbReference type="STRING" id="246409.I1BTN9"/>
<feature type="domain" description="C2" evidence="2">
    <location>
        <begin position="1"/>
        <end position="105"/>
    </location>
</feature>
<dbReference type="PANTHER" id="PTHR47052:SF3">
    <property type="entry name" value="INGRESSION PROTEIN 1"/>
    <property type="match status" value="1"/>
</dbReference>
<sequence length="389" mass="42817">MAVGKLSVTPVTARNIPSIEGTQRCFIEAKLFVGCFIQETEKHRTHSVDGREPSWKNSLTCNVPEGQNILTIELVNENPNRGGLLAYSKVELNHVFNQGSESKWVQLISASNGQPFGELQLNLVFNGSNTVSSVTSSFGNMSLQGGEQVAYKQSTTHSQTSVHHQSESRQGSYSSLGPANPLPDNYGTGTPPPFTPPAPIRYNSEGSMPGTVNTDNMTKEEFDEAKSRGTIPTWAKYGGGVLAGAAAIGLTAWGAHELKEHFEKKEEEEKLKHKHDEKPFVPPVMHHQAQNMPYKNDNQPPQYHAPPPAAAYHAPPPAAAHYAPPQQQHHSEHKEKKKEKGEKKKKKKDRRGSGSDSDSSSSSSDSDSDSDHGKKKKEKHHKHKDSQWR</sequence>
<feature type="region of interest" description="Disordered" evidence="1">
    <location>
        <begin position="263"/>
        <end position="389"/>
    </location>
</feature>
<feature type="compositionally biased region" description="Low complexity" evidence="1">
    <location>
        <begin position="319"/>
        <end position="328"/>
    </location>
</feature>
<gene>
    <name evidence="3" type="ORF">RO3G_04274</name>
</gene>
<dbReference type="AlphaFoldDB" id="I1BTN9"/>